<reference evidence="2 3" key="1">
    <citation type="journal article" date="2014" name="PLoS ONE">
        <title>Identification and Characterization of a New Erythromycin Biosynthetic Gene Cluster in Actinopolyspora erythraea YIM90600, a Novel Erythronolide-Producing Halophilic Actinomycete Isolated from Salt Field.</title>
        <authorList>
            <person name="Chen D."/>
            <person name="Feng J."/>
            <person name="Huang L."/>
            <person name="Zhang Q."/>
            <person name="Wu J."/>
            <person name="Zhu X."/>
            <person name="Duan Y."/>
            <person name="Xu Z."/>
        </authorList>
    </citation>
    <scope>NUCLEOTIDE SEQUENCE [LARGE SCALE GENOMIC DNA]</scope>
    <source>
        <strain evidence="2 3">YIM90600</strain>
    </source>
</reference>
<dbReference type="RefSeq" id="WP_043573418.1">
    <property type="nucleotide sequence ID" value="NZ_KN214176.1"/>
</dbReference>
<evidence type="ECO:0008006" key="5">
    <source>
        <dbReference type="Google" id="ProtNLM"/>
    </source>
</evidence>
<reference evidence="1 4" key="2">
    <citation type="submission" date="2017-08" db="EMBL/GenBank/DDBJ databases">
        <title>The complete genome sequence of moderately halophilic actinomycete Actinopolyspora erythraea YIM 90600, the producer of novel erythromycin, novel actinopolysporins A-C and tubercidin.</title>
        <authorList>
            <person name="Yin M."/>
            <person name="Tang S."/>
        </authorList>
    </citation>
    <scope>NUCLEOTIDE SEQUENCE [LARGE SCALE GENOMIC DNA]</scope>
    <source>
        <strain evidence="1 4">YIM 90600</strain>
    </source>
</reference>
<organism evidence="1 4">
    <name type="scientific">Actinopolyspora erythraea</name>
    <dbReference type="NCBI Taxonomy" id="414996"/>
    <lineage>
        <taxon>Bacteria</taxon>
        <taxon>Bacillati</taxon>
        <taxon>Actinomycetota</taxon>
        <taxon>Actinomycetes</taxon>
        <taxon>Actinopolysporales</taxon>
        <taxon>Actinopolysporaceae</taxon>
        <taxon>Actinopolyspora</taxon>
    </lineage>
</organism>
<dbReference type="EMBL" id="CP022752">
    <property type="protein sequence ID" value="ASU78882.1"/>
    <property type="molecule type" value="Genomic_DNA"/>
</dbReference>
<dbReference type="AlphaFoldDB" id="A0A099D5B3"/>
<dbReference type="Proteomes" id="UP000215043">
    <property type="component" value="Chromosome"/>
</dbReference>
<dbReference type="KEGG" id="aey:CDG81_12010"/>
<dbReference type="HOGENOM" id="CLU_2857515_0_0_11"/>
<evidence type="ECO:0000313" key="3">
    <source>
        <dbReference type="Proteomes" id="UP000029737"/>
    </source>
</evidence>
<evidence type="ECO:0000313" key="4">
    <source>
        <dbReference type="Proteomes" id="UP000215043"/>
    </source>
</evidence>
<name>A0A099D5B3_9ACTN</name>
<keyword evidence="3" id="KW-1185">Reference proteome</keyword>
<dbReference type="EMBL" id="JPMV01000020">
    <property type="protein sequence ID" value="KGI81234.1"/>
    <property type="molecule type" value="Genomic_DNA"/>
</dbReference>
<sequence>MSSGKTHAVFLRPRELIEAMEPRDAAEAARPLAAHPSRAREAIVERLTRRISTGTFDVGIGPVC</sequence>
<evidence type="ECO:0000313" key="2">
    <source>
        <dbReference type="EMBL" id="KGI81234.1"/>
    </source>
</evidence>
<gene>
    <name evidence="1" type="ORF">CDG81_12010</name>
    <name evidence="2" type="ORF">IL38_12090</name>
</gene>
<proteinExistence type="predicted"/>
<accession>A0A099D5B3</accession>
<evidence type="ECO:0000313" key="1">
    <source>
        <dbReference type="EMBL" id="ASU78882.1"/>
    </source>
</evidence>
<dbReference type="Proteomes" id="UP000029737">
    <property type="component" value="Unassembled WGS sequence"/>
</dbReference>
<protein>
    <recommendedName>
        <fullName evidence="5">GntR family transcriptional regulator</fullName>
    </recommendedName>
</protein>